<dbReference type="GO" id="GO:0016646">
    <property type="term" value="F:oxidoreductase activity, acting on the CH-NH group of donors, NAD or NADP as acceptor"/>
    <property type="evidence" value="ECO:0007669"/>
    <property type="project" value="TreeGrafter"/>
</dbReference>
<dbReference type="SUPFAM" id="SSF51735">
    <property type="entry name" value="NAD(P)-binding Rossmann-fold domains"/>
    <property type="match status" value="1"/>
</dbReference>
<name>G5JRV5_STRCG</name>
<dbReference type="Pfam" id="PF13460">
    <property type="entry name" value="NAD_binding_10"/>
    <property type="match status" value="1"/>
</dbReference>
<dbReference type="InterPro" id="IPR016040">
    <property type="entry name" value="NAD(P)-bd_dom"/>
</dbReference>
<dbReference type="RefSeq" id="WP_004225902.1">
    <property type="nucleotide sequence ID" value="NZ_AEUV02000002.1"/>
</dbReference>
<feature type="domain" description="NAD(P)-binding" evidence="1">
    <location>
        <begin position="8"/>
        <end position="168"/>
    </location>
</feature>
<evidence type="ECO:0000313" key="3">
    <source>
        <dbReference type="Proteomes" id="UP000004322"/>
    </source>
</evidence>
<evidence type="ECO:0000313" key="2">
    <source>
        <dbReference type="EMBL" id="EHI73655.1"/>
    </source>
</evidence>
<dbReference type="AlphaFoldDB" id="G5JRV5"/>
<dbReference type="STRING" id="873449.STRCR_0813"/>
<proteinExistence type="predicted"/>
<sequence>MNIAILAANGKLGHLLVQESLAKGLRVTAVARKSNQTSSQYFLKKDILELKKEDLAPFDVIISAFGVSQLSDLPLFSVTTQHLLDLLEGSRKRLIVAGGAGSLYIDEGLRWVDATDFPAELKPLAQAEDDAFALLRKNQTVRWLYVSPPAELRFGQPKVGKTVLSDDHLRDNASGKSTLTYADYAEALITEALSSKPHVREHISFLES</sequence>
<reference evidence="2" key="1">
    <citation type="submission" date="2011-07" db="EMBL/GenBank/DDBJ databases">
        <authorList>
            <person name="Stanhope M.J."/>
            <person name="Durkin A.S."/>
            <person name="Hostetler J."/>
            <person name="Kim M."/>
            <person name="Radune D."/>
            <person name="Singh I."/>
            <person name="Town C.D."/>
        </authorList>
    </citation>
    <scope>NUCLEOTIDE SEQUENCE [LARGE SCALE GENOMIC DNA]</scope>
    <source>
        <strain evidence="2">HS-6</strain>
    </source>
</reference>
<dbReference type="Proteomes" id="UP000004322">
    <property type="component" value="Unassembled WGS sequence"/>
</dbReference>
<dbReference type="InterPro" id="IPR036291">
    <property type="entry name" value="NAD(P)-bd_dom_sf"/>
</dbReference>
<dbReference type="InterPro" id="IPR051606">
    <property type="entry name" value="Polyketide_Oxido-like"/>
</dbReference>
<dbReference type="EMBL" id="AEUV02000002">
    <property type="protein sequence ID" value="EHI73655.1"/>
    <property type="molecule type" value="Genomic_DNA"/>
</dbReference>
<dbReference type="Gene3D" id="3.40.50.720">
    <property type="entry name" value="NAD(P)-binding Rossmann-like Domain"/>
    <property type="match status" value="1"/>
</dbReference>
<accession>G5JRV5</accession>
<evidence type="ECO:0000259" key="1">
    <source>
        <dbReference type="Pfam" id="PF13460"/>
    </source>
</evidence>
<protein>
    <submittedName>
        <fullName evidence="2">NAD dependent epimerase/dehydratase family protein</fullName>
    </submittedName>
</protein>
<keyword evidence="3" id="KW-1185">Reference proteome</keyword>
<dbReference type="PANTHER" id="PTHR43355:SF2">
    <property type="entry name" value="FLAVIN REDUCTASE (NADPH)"/>
    <property type="match status" value="1"/>
</dbReference>
<organism evidence="2 3">
    <name type="scientific">Streptococcus criceti HS-6</name>
    <dbReference type="NCBI Taxonomy" id="873449"/>
    <lineage>
        <taxon>Bacteria</taxon>
        <taxon>Bacillati</taxon>
        <taxon>Bacillota</taxon>
        <taxon>Bacilli</taxon>
        <taxon>Lactobacillales</taxon>
        <taxon>Streptococcaceae</taxon>
        <taxon>Streptococcus</taxon>
    </lineage>
</organism>
<comment type="caution">
    <text evidence="2">The sequence shown here is derived from an EMBL/GenBank/DDBJ whole genome shotgun (WGS) entry which is preliminary data.</text>
</comment>
<dbReference type="OrthoDB" id="9785372at2"/>
<dbReference type="PANTHER" id="PTHR43355">
    <property type="entry name" value="FLAVIN REDUCTASE (NADPH)"/>
    <property type="match status" value="1"/>
</dbReference>
<gene>
    <name evidence="2" type="ORF">STRCR_0813</name>
</gene>
<dbReference type="eggNOG" id="COG2910">
    <property type="taxonomic scope" value="Bacteria"/>
</dbReference>